<proteinExistence type="predicted"/>
<reference evidence="1 2" key="1">
    <citation type="journal article" date="2019" name="Int. J. Syst. Evol. Microbiol.">
        <title>The Global Catalogue of Microorganisms (GCM) 10K type strain sequencing project: providing services to taxonomists for standard genome sequencing and annotation.</title>
        <authorList>
            <consortium name="The Broad Institute Genomics Platform"/>
            <consortium name="The Broad Institute Genome Sequencing Center for Infectious Disease"/>
            <person name="Wu L."/>
            <person name="Ma J."/>
        </authorList>
    </citation>
    <scope>NUCLEOTIDE SEQUENCE [LARGE SCALE GENOMIC DNA]</scope>
    <source>
        <strain evidence="1 2">JCM 15974</strain>
    </source>
</reference>
<name>A0ABN1J1W3_9FLAO</name>
<dbReference type="EMBL" id="BAAAGE010000003">
    <property type="protein sequence ID" value="GAA0725998.1"/>
    <property type="molecule type" value="Genomic_DNA"/>
</dbReference>
<organism evidence="1 2">
    <name type="scientific">Aquimarina litoralis</name>
    <dbReference type="NCBI Taxonomy" id="584605"/>
    <lineage>
        <taxon>Bacteria</taxon>
        <taxon>Pseudomonadati</taxon>
        <taxon>Bacteroidota</taxon>
        <taxon>Flavobacteriia</taxon>
        <taxon>Flavobacteriales</taxon>
        <taxon>Flavobacteriaceae</taxon>
        <taxon>Aquimarina</taxon>
    </lineage>
</organism>
<protein>
    <submittedName>
        <fullName evidence="1">Uncharacterized protein</fullName>
    </submittedName>
</protein>
<sequence length="304" mass="33105">MPYTYILFICVAKIILKSVIMKKIILIFSISLCLIYCSTEEIEFTHNSESKVTTKLSSLGITSLILIDAETDTELFPIGESTILDLSKLPKSLNIKALTTDNVRSVKFELRTSSSFIKIENTKPYALFGDNPRGDFNGGLLAPNSDGDNIIIVTPFAGRNATGQSGTSLRLNLNFINQNSSQLKITSLFLVDADNNDILFPIGESTLIDLSRLPQNLSIKANTSPDQVGSVVFELDAIPNFRNIENTAPYLLFGDSPRGNFIGGNLPLSSTANGNNIISVTPYSSRNGEGTKGETSRIQLNVIN</sequence>
<evidence type="ECO:0000313" key="2">
    <source>
        <dbReference type="Proteomes" id="UP001501758"/>
    </source>
</evidence>
<evidence type="ECO:0000313" key="1">
    <source>
        <dbReference type="EMBL" id="GAA0725998.1"/>
    </source>
</evidence>
<comment type="caution">
    <text evidence="1">The sequence shown here is derived from an EMBL/GenBank/DDBJ whole genome shotgun (WGS) entry which is preliminary data.</text>
</comment>
<dbReference type="Proteomes" id="UP001501758">
    <property type="component" value="Unassembled WGS sequence"/>
</dbReference>
<gene>
    <name evidence="1" type="ORF">GCM10009430_32480</name>
</gene>
<keyword evidence="2" id="KW-1185">Reference proteome</keyword>
<accession>A0ABN1J1W3</accession>